<dbReference type="GO" id="GO:0006952">
    <property type="term" value="P:defense response"/>
    <property type="evidence" value="ECO:0007669"/>
    <property type="project" value="UniProtKB-KW"/>
</dbReference>
<keyword evidence="6" id="KW-0963">Cytoplasm</keyword>
<dbReference type="SFLD" id="SFLDG01019">
    <property type="entry name" value="Terpene_Cyclase_Like_1_C_Termi"/>
    <property type="match status" value="1"/>
</dbReference>
<dbReference type="InterPro" id="IPR044814">
    <property type="entry name" value="Terpene_cyclase_plant_C1"/>
</dbReference>
<keyword evidence="10" id="KW-0464">Manganese</keyword>
<comment type="subcellular location">
    <subcellularLocation>
        <location evidence="3">Cytoplasm</location>
    </subcellularLocation>
</comment>
<comment type="similarity">
    <text evidence="5">Belongs to the terpene synthase family.</text>
</comment>
<evidence type="ECO:0000256" key="11">
    <source>
        <dbReference type="ARBA" id="ARBA00023239"/>
    </source>
</evidence>
<dbReference type="Pfam" id="PF03936">
    <property type="entry name" value="Terpene_synth_C"/>
    <property type="match status" value="1"/>
</dbReference>
<dbReference type="PANTHER" id="PTHR31225:SF118">
    <property type="entry name" value="(E)-BETA-FARNESENE SYNTHASE"/>
    <property type="match status" value="1"/>
</dbReference>
<name>A0A5J9W6J2_9POAL</name>
<dbReference type="InterPro" id="IPR005630">
    <property type="entry name" value="Terpene_synthase_metal-bd"/>
</dbReference>
<dbReference type="SFLD" id="SFLDS00005">
    <property type="entry name" value="Isoprenoid_Synthase_Type_I"/>
    <property type="match status" value="1"/>
</dbReference>
<keyword evidence="8" id="KW-0611">Plant defense</keyword>
<accession>A0A5J9W6J2</accession>
<dbReference type="PANTHER" id="PTHR31225">
    <property type="entry name" value="OS04G0344100 PROTEIN-RELATED"/>
    <property type="match status" value="1"/>
</dbReference>
<gene>
    <name evidence="14" type="ORF">EJB05_09407</name>
</gene>
<dbReference type="InterPro" id="IPR036965">
    <property type="entry name" value="Terpene_synth_N_sf"/>
</dbReference>
<evidence type="ECO:0000313" key="15">
    <source>
        <dbReference type="Proteomes" id="UP000324897"/>
    </source>
</evidence>
<dbReference type="AlphaFoldDB" id="A0A5J9W6J2"/>
<evidence type="ECO:0000256" key="4">
    <source>
        <dbReference type="ARBA" id="ARBA00004721"/>
    </source>
</evidence>
<evidence type="ECO:0000256" key="9">
    <source>
        <dbReference type="ARBA" id="ARBA00022842"/>
    </source>
</evidence>
<dbReference type="CDD" id="cd00684">
    <property type="entry name" value="Terpene_cyclase_plant_C1"/>
    <property type="match status" value="1"/>
</dbReference>
<dbReference type="Gramene" id="TVU42980">
    <property type="protein sequence ID" value="TVU42980"/>
    <property type="gene ID" value="EJB05_09407"/>
</dbReference>
<feature type="domain" description="Terpene synthase metal-binding" evidence="13">
    <location>
        <begin position="251"/>
        <end position="493"/>
    </location>
</feature>
<comment type="cofactor">
    <cofactor evidence="1">
        <name>Mn(2+)</name>
        <dbReference type="ChEBI" id="CHEBI:29035"/>
    </cofactor>
</comment>
<dbReference type="Pfam" id="PF01397">
    <property type="entry name" value="Terpene_synth"/>
    <property type="match status" value="1"/>
</dbReference>
<dbReference type="InterPro" id="IPR008949">
    <property type="entry name" value="Isoprenoid_synthase_dom_sf"/>
</dbReference>
<keyword evidence="9" id="KW-0460">Magnesium</keyword>
<comment type="caution">
    <text evidence="14">The sequence shown here is derived from an EMBL/GenBank/DDBJ whole genome shotgun (WGS) entry which is preliminary data.</text>
</comment>
<dbReference type="InterPro" id="IPR050148">
    <property type="entry name" value="Terpene_synthase-like"/>
</dbReference>
<dbReference type="GO" id="GO:0016102">
    <property type="term" value="P:diterpenoid biosynthetic process"/>
    <property type="evidence" value="ECO:0007669"/>
    <property type="project" value="InterPro"/>
</dbReference>
<evidence type="ECO:0000256" key="7">
    <source>
        <dbReference type="ARBA" id="ARBA00022723"/>
    </source>
</evidence>
<dbReference type="InterPro" id="IPR008930">
    <property type="entry name" value="Terpenoid_cyclase/PrenylTrfase"/>
</dbReference>
<dbReference type="SUPFAM" id="SSF48576">
    <property type="entry name" value="Terpenoid synthases"/>
    <property type="match status" value="1"/>
</dbReference>
<protein>
    <submittedName>
        <fullName evidence="14">Uncharacterized protein</fullName>
    </submittedName>
</protein>
<dbReference type="GO" id="GO:0005737">
    <property type="term" value="C:cytoplasm"/>
    <property type="evidence" value="ECO:0007669"/>
    <property type="project" value="UniProtKB-SubCell"/>
</dbReference>
<evidence type="ECO:0000259" key="13">
    <source>
        <dbReference type="Pfam" id="PF03936"/>
    </source>
</evidence>
<evidence type="ECO:0000256" key="1">
    <source>
        <dbReference type="ARBA" id="ARBA00001936"/>
    </source>
</evidence>
<dbReference type="GO" id="GO:0010333">
    <property type="term" value="F:terpene synthase activity"/>
    <property type="evidence" value="ECO:0007669"/>
    <property type="project" value="InterPro"/>
</dbReference>
<proteinExistence type="inferred from homology"/>
<evidence type="ECO:0000256" key="6">
    <source>
        <dbReference type="ARBA" id="ARBA00022490"/>
    </source>
</evidence>
<dbReference type="Gene3D" id="1.10.600.10">
    <property type="entry name" value="Farnesyl Diphosphate Synthase"/>
    <property type="match status" value="1"/>
</dbReference>
<dbReference type="OrthoDB" id="1877784at2759"/>
<comment type="pathway">
    <text evidence="4">Secondary metabolite biosynthesis; terpenoid biosynthesis.</text>
</comment>
<evidence type="ECO:0000256" key="8">
    <source>
        <dbReference type="ARBA" id="ARBA00022821"/>
    </source>
</evidence>
<feature type="non-terminal residue" evidence="14">
    <location>
        <position position="1"/>
    </location>
</feature>
<evidence type="ECO:0000259" key="12">
    <source>
        <dbReference type="Pfam" id="PF01397"/>
    </source>
</evidence>
<keyword evidence="11" id="KW-0456">Lyase</keyword>
<sequence>MAITPAVRYVNDNQETRQTPTTFHRSLWGDFFLTYQPPTAPQRALMEERVEVLKEQVRKMLEGTNEISKILDLIIMLQRLGLDSHYENEIDRLLKFVYCSDYDNKDLNLVSLRFYLLRKNGYDVPSGVFLNFKDNEGNFVADGIKSLLSLYNAAYLRTHGDKVLDEAIVFTRGKLEAALDSLESTVADEVSLTLQTPLFRRVRMLETRNYIPIYEREAARNEAILEFAKLNFNLIQLLYCEELKKVTLWWKQLNVETNLSFIRDRIVEMHFWMTGACSEPKYSLSRIILTKMTAYITILDDIMDTYGTTEEGMLLAEAIYRCNEDAAEQLPEYMKDFYLYLLKTYDSCEDDLGPNKSYRVFYLKEMASILKILVRGYCQETKWRDEHYVPETINEHLEISRVTVGAFQLACSSFVGMGDVVTKEMLDWLLTYPELLKCFTTFVRLSNDIASTKREQTGGHHASTIQCYMLQHGTTMHDACDNIKELIEDSWKDMMRHYLKPTEQTNIVARTVVDFARTGDYMYKKTDAFTFADTIKDMIELLYVKPT</sequence>
<dbReference type="SUPFAM" id="SSF48239">
    <property type="entry name" value="Terpenoid cyclases/Protein prenyltransferases"/>
    <property type="match status" value="1"/>
</dbReference>
<evidence type="ECO:0000256" key="3">
    <source>
        <dbReference type="ARBA" id="ARBA00004496"/>
    </source>
</evidence>
<feature type="domain" description="Terpene synthase N-terminal" evidence="12">
    <location>
        <begin position="27"/>
        <end position="192"/>
    </location>
</feature>
<dbReference type="InterPro" id="IPR034741">
    <property type="entry name" value="Terpene_cyclase-like_1_C"/>
</dbReference>
<evidence type="ECO:0000256" key="5">
    <source>
        <dbReference type="ARBA" id="ARBA00006333"/>
    </source>
</evidence>
<dbReference type="FunFam" id="1.10.600.10:FF:000007">
    <property type="entry name" value="Isoprene synthase, chloroplastic"/>
    <property type="match status" value="1"/>
</dbReference>
<evidence type="ECO:0000256" key="10">
    <source>
        <dbReference type="ARBA" id="ARBA00023211"/>
    </source>
</evidence>
<dbReference type="EMBL" id="RWGY01000005">
    <property type="protein sequence ID" value="TVU42980.1"/>
    <property type="molecule type" value="Genomic_DNA"/>
</dbReference>
<evidence type="ECO:0000256" key="2">
    <source>
        <dbReference type="ARBA" id="ARBA00001946"/>
    </source>
</evidence>
<dbReference type="InterPro" id="IPR001906">
    <property type="entry name" value="Terpene_synth_N"/>
</dbReference>
<reference evidence="14 15" key="1">
    <citation type="journal article" date="2019" name="Sci. Rep.">
        <title>A high-quality genome of Eragrostis curvula grass provides insights into Poaceae evolution and supports new strategies to enhance forage quality.</title>
        <authorList>
            <person name="Carballo J."/>
            <person name="Santos B.A.C.M."/>
            <person name="Zappacosta D."/>
            <person name="Garbus I."/>
            <person name="Selva J.P."/>
            <person name="Gallo C.A."/>
            <person name="Diaz A."/>
            <person name="Albertini E."/>
            <person name="Caccamo M."/>
            <person name="Echenique V."/>
        </authorList>
    </citation>
    <scope>NUCLEOTIDE SEQUENCE [LARGE SCALE GENOMIC DNA]</scope>
    <source>
        <strain evidence="15">cv. Victoria</strain>
        <tissue evidence="14">Leaf</tissue>
    </source>
</reference>
<comment type="cofactor">
    <cofactor evidence="2">
        <name>Mg(2+)</name>
        <dbReference type="ChEBI" id="CHEBI:18420"/>
    </cofactor>
</comment>
<dbReference type="GO" id="GO:0000287">
    <property type="term" value="F:magnesium ion binding"/>
    <property type="evidence" value="ECO:0007669"/>
    <property type="project" value="InterPro"/>
</dbReference>
<evidence type="ECO:0000313" key="14">
    <source>
        <dbReference type="EMBL" id="TVU42980.1"/>
    </source>
</evidence>
<organism evidence="14 15">
    <name type="scientific">Eragrostis curvula</name>
    <name type="common">weeping love grass</name>
    <dbReference type="NCBI Taxonomy" id="38414"/>
    <lineage>
        <taxon>Eukaryota</taxon>
        <taxon>Viridiplantae</taxon>
        <taxon>Streptophyta</taxon>
        <taxon>Embryophyta</taxon>
        <taxon>Tracheophyta</taxon>
        <taxon>Spermatophyta</taxon>
        <taxon>Magnoliopsida</taxon>
        <taxon>Liliopsida</taxon>
        <taxon>Poales</taxon>
        <taxon>Poaceae</taxon>
        <taxon>PACMAD clade</taxon>
        <taxon>Chloridoideae</taxon>
        <taxon>Eragrostideae</taxon>
        <taxon>Eragrostidinae</taxon>
        <taxon>Eragrostis</taxon>
    </lineage>
</organism>
<dbReference type="Gene3D" id="1.50.10.130">
    <property type="entry name" value="Terpene synthase, N-terminal domain"/>
    <property type="match status" value="1"/>
</dbReference>
<dbReference type="Proteomes" id="UP000324897">
    <property type="component" value="Unassembled WGS sequence"/>
</dbReference>
<keyword evidence="15" id="KW-1185">Reference proteome</keyword>
<keyword evidence="7" id="KW-0479">Metal-binding</keyword>